<evidence type="ECO:0000313" key="4">
    <source>
        <dbReference type="Proteomes" id="UP000001683"/>
    </source>
</evidence>
<accession>B2A425</accession>
<dbReference type="RefSeq" id="WP_012447997.1">
    <property type="nucleotide sequence ID" value="NC_010718.1"/>
</dbReference>
<dbReference type="InParanoid" id="B2A425"/>
<evidence type="ECO:0000313" key="3">
    <source>
        <dbReference type="EMBL" id="ACB85127.1"/>
    </source>
</evidence>
<dbReference type="PANTHER" id="PTHR13947">
    <property type="entry name" value="GNAT FAMILY N-ACETYLTRANSFERASE"/>
    <property type="match status" value="1"/>
</dbReference>
<feature type="domain" description="N-acetyltransferase" evidence="2">
    <location>
        <begin position="2"/>
        <end position="165"/>
    </location>
</feature>
<dbReference type="InterPro" id="IPR016181">
    <property type="entry name" value="Acyl_CoA_acyltransferase"/>
</dbReference>
<dbReference type="eggNOG" id="COG0456">
    <property type="taxonomic scope" value="Bacteria"/>
</dbReference>
<protein>
    <submittedName>
        <fullName evidence="3">GCN5-related N-acetyltransferase</fullName>
    </submittedName>
</protein>
<gene>
    <name evidence="3" type="ordered locus">Nther_1550</name>
</gene>
<dbReference type="HOGENOM" id="CLU_1600934_0_0_9"/>
<dbReference type="PANTHER" id="PTHR13947:SF37">
    <property type="entry name" value="LD18367P"/>
    <property type="match status" value="1"/>
</dbReference>
<dbReference type="AlphaFoldDB" id="B2A425"/>
<sequence>MIKIISATEETLPKAKKLIKRVFPSRTLFEQLSLIAMTNQDNWLINKLTNLFGYNIIDIWVAVNEKEEVVGTTGLYSCRQDEDVALWLFWYCVDPEERGKRIGKKLLTYAIEQAKSRGAKYLRLYTSDDPNERAAQIVYEKHGLNEIKRKNKLFYTEIIRELKFYG</sequence>
<dbReference type="GO" id="GO:0008080">
    <property type="term" value="F:N-acetyltransferase activity"/>
    <property type="evidence" value="ECO:0007669"/>
    <property type="project" value="InterPro"/>
</dbReference>
<reference evidence="3 4" key="2">
    <citation type="journal article" date="2011" name="J. Bacteriol.">
        <title>Complete genome sequence of the anaerobic, halophilic alkalithermophile Natranaerobius thermophilus JW/NM-WN-LF.</title>
        <authorList>
            <person name="Zhao B."/>
            <person name="Mesbah N.M."/>
            <person name="Dalin E."/>
            <person name="Goodwin L."/>
            <person name="Nolan M."/>
            <person name="Pitluck S."/>
            <person name="Chertkov O."/>
            <person name="Brettin T.S."/>
            <person name="Han J."/>
            <person name="Larimer F.W."/>
            <person name="Land M.L."/>
            <person name="Hauser L."/>
            <person name="Kyrpides N."/>
            <person name="Wiegel J."/>
        </authorList>
    </citation>
    <scope>NUCLEOTIDE SEQUENCE [LARGE SCALE GENOMIC DNA]</scope>
    <source>
        <strain evidence="4">ATCC BAA-1301 / DSM 18059 / JW/NM-WN-LF</strain>
    </source>
</reference>
<keyword evidence="4" id="KW-1185">Reference proteome</keyword>
<dbReference type="PROSITE" id="PS51186">
    <property type="entry name" value="GNAT"/>
    <property type="match status" value="1"/>
</dbReference>
<dbReference type="InterPro" id="IPR000182">
    <property type="entry name" value="GNAT_dom"/>
</dbReference>
<dbReference type="CDD" id="cd04301">
    <property type="entry name" value="NAT_SF"/>
    <property type="match status" value="1"/>
</dbReference>
<evidence type="ECO:0000256" key="1">
    <source>
        <dbReference type="ARBA" id="ARBA00022679"/>
    </source>
</evidence>
<dbReference type="Gene3D" id="3.40.630.30">
    <property type="match status" value="1"/>
</dbReference>
<dbReference type="STRING" id="457570.Nther_1550"/>
<dbReference type="SUPFAM" id="SSF55729">
    <property type="entry name" value="Acyl-CoA N-acyltransferases (Nat)"/>
    <property type="match status" value="1"/>
</dbReference>
<dbReference type="Pfam" id="PF00583">
    <property type="entry name" value="Acetyltransf_1"/>
    <property type="match status" value="1"/>
</dbReference>
<dbReference type="OrthoDB" id="9795206at2"/>
<evidence type="ECO:0000259" key="2">
    <source>
        <dbReference type="PROSITE" id="PS51186"/>
    </source>
</evidence>
<organism evidence="3 4">
    <name type="scientific">Natranaerobius thermophilus (strain ATCC BAA-1301 / DSM 18059 / JW/NM-WN-LF)</name>
    <dbReference type="NCBI Taxonomy" id="457570"/>
    <lineage>
        <taxon>Bacteria</taxon>
        <taxon>Bacillati</taxon>
        <taxon>Bacillota</taxon>
        <taxon>Clostridia</taxon>
        <taxon>Natranaerobiales</taxon>
        <taxon>Natranaerobiaceae</taxon>
        <taxon>Natranaerobius</taxon>
    </lineage>
</organism>
<reference evidence="3 4" key="1">
    <citation type="submission" date="2008-04" db="EMBL/GenBank/DDBJ databases">
        <title>Complete sequence of chromosome of Natranaerobius thermophilus JW/NM-WN-LF.</title>
        <authorList>
            <consortium name="US DOE Joint Genome Institute"/>
            <person name="Copeland A."/>
            <person name="Lucas S."/>
            <person name="Lapidus A."/>
            <person name="Glavina del Rio T."/>
            <person name="Dalin E."/>
            <person name="Tice H."/>
            <person name="Bruce D."/>
            <person name="Goodwin L."/>
            <person name="Pitluck S."/>
            <person name="Chertkov O."/>
            <person name="Brettin T."/>
            <person name="Detter J.C."/>
            <person name="Han C."/>
            <person name="Kuske C.R."/>
            <person name="Schmutz J."/>
            <person name="Larimer F."/>
            <person name="Land M."/>
            <person name="Hauser L."/>
            <person name="Kyrpides N."/>
            <person name="Lykidis A."/>
            <person name="Mesbah N.M."/>
            <person name="Wiegel J."/>
        </authorList>
    </citation>
    <scope>NUCLEOTIDE SEQUENCE [LARGE SCALE GENOMIC DNA]</scope>
    <source>
        <strain evidence="4">ATCC BAA-1301 / DSM 18059 / JW/NM-WN-LF</strain>
    </source>
</reference>
<keyword evidence="1 3" id="KW-0808">Transferase</keyword>
<dbReference type="Proteomes" id="UP000001683">
    <property type="component" value="Chromosome"/>
</dbReference>
<dbReference type="EMBL" id="CP001034">
    <property type="protein sequence ID" value="ACB85127.1"/>
    <property type="molecule type" value="Genomic_DNA"/>
</dbReference>
<name>B2A425_NATTJ</name>
<dbReference type="KEGG" id="nth:Nther_1550"/>
<dbReference type="InterPro" id="IPR050769">
    <property type="entry name" value="NAT_camello-type"/>
</dbReference>
<proteinExistence type="predicted"/>